<dbReference type="PROSITE" id="PS51257">
    <property type="entry name" value="PROKAR_LIPOPROTEIN"/>
    <property type="match status" value="1"/>
</dbReference>
<comment type="caution">
    <text evidence="1">The sequence shown here is derived from an EMBL/GenBank/DDBJ whole genome shotgun (WGS) entry which is preliminary data.</text>
</comment>
<dbReference type="Proteomes" id="UP000471640">
    <property type="component" value="Unassembled WGS sequence"/>
</dbReference>
<gene>
    <name evidence="1" type="ORF">G3480_25440</name>
</gene>
<dbReference type="AlphaFoldDB" id="A0A6P1E1B0"/>
<reference evidence="2" key="1">
    <citation type="journal article" date="2020" name="Microbiol. Resour. Announc.">
        <title>Draft Genome Sequences of Thiorhodococcus mannitoliphagus and Thiorhodococcus minor, Purple Sulfur Photosynthetic Bacteria in the Gammaproteobacterial Family Chromatiaceae.</title>
        <authorList>
            <person name="Aviles F.A."/>
            <person name="Meyer T.E."/>
            <person name="Kyndt J.A."/>
        </authorList>
    </citation>
    <scope>NUCLEOTIDE SEQUENCE [LARGE SCALE GENOMIC DNA]</scope>
    <source>
        <strain evidence="2">DSM 18266</strain>
    </source>
</reference>
<proteinExistence type="predicted"/>
<keyword evidence="2" id="KW-1185">Reference proteome</keyword>
<organism evidence="1 2">
    <name type="scientific">Thiorhodococcus mannitoliphagus</name>
    <dbReference type="NCBI Taxonomy" id="329406"/>
    <lineage>
        <taxon>Bacteria</taxon>
        <taxon>Pseudomonadati</taxon>
        <taxon>Pseudomonadota</taxon>
        <taxon>Gammaproteobacteria</taxon>
        <taxon>Chromatiales</taxon>
        <taxon>Chromatiaceae</taxon>
        <taxon>Thiorhodococcus</taxon>
    </lineage>
</organism>
<reference evidence="1 2" key="2">
    <citation type="submission" date="2020-02" db="EMBL/GenBank/DDBJ databases">
        <title>Genome sequences of Thiorhodococcus mannitoliphagus and Thiorhodococcus minor, purple sulfur photosynthetic bacteria in the gammaproteobacterial family, Chromatiaceae.</title>
        <authorList>
            <person name="Aviles F.A."/>
            <person name="Meyer T.E."/>
            <person name="Kyndt J.A."/>
        </authorList>
    </citation>
    <scope>NUCLEOTIDE SEQUENCE [LARGE SCALE GENOMIC DNA]</scope>
    <source>
        <strain evidence="1 2">DSM 18266</strain>
    </source>
</reference>
<evidence type="ECO:0000313" key="2">
    <source>
        <dbReference type="Proteomes" id="UP000471640"/>
    </source>
</evidence>
<sequence>MTGIAFKPLLTLFSSGSCRAGDKHNDRLLDGIAHPSTDWRHWIISQRLLRGRASLSTDGEAVAAILATDPFQRRDWRRWSATCGT</sequence>
<accession>A0A6P1E1B0</accession>
<evidence type="ECO:0000313" key="1">
    <source>
        <dbReference type="EMBL" id="NEX23580.1"/>
    </source>
</evidence>
<dbReference type="RefSeq" id="WP_164657004.1">
    <property type="nucleotide sequence ID" value="NZ_JAAIJR010000242.1"/>
</dbReference>
<dbReference type="EMBL" id="JAAIJR010000242">
    <property type="protein sequence ID" value="NEX23580.1"/>
    <property type="molecule type" value="Genomic_DNA"/>
</dbReference>
<name>A0A6P1E1B0_9GAMM</name>
<protein>
    <submittedName>
        <fullName evidence="1">Uncharacterized protein</fullName>
    </submittedName>
</protein>